<feature type="region of interest" description="Disordered" evidence="1">
    <location>
        <begin position="268"/>
        <end position="302"/>
    </location>
</feature>
<dbReference type="GeneID" id="54583611"/>
<evidence type="ECO:0000256" key="1">
    <source>
        <dbReference type="SAM" id="MobiDB-lite"/>
    </source>
</evidence>
<feature type="compositionally biased region" description="Basic and acidic residues" evidence="1">
    <location>
        <begin position="116"/>
        <end position="135"/>
    </location>
</feature>
<sequence>MSSTSSSDADSLYGLPASLLTKRKRMYNERPDDTGKKMRAGGINEPLEVDGNTAQQEVLEDADDEASQSSGNETSRSLDKKTAAPSGVEKEGTTTRAPAKRKRNIGEQSDGPNKTNRTDEIGKPKRQGRDDRPPDSADAQLASIIFHFDKADVDPDGKFDSLVDLLQTTTLNEPPSLFAKYNHWILAHPCDLLNRALPDDPATVDELSRFMCDEIVRMYADPLRASKFKPPLPPTCHPCFPFWMEEHPANDVIRKMWPDVRYREDALKKKRTDSPMQGQKDSIYDARGSPISPNPLAEHPDFNGPGYRVEDMGIAWHLLPDLYAGRIVALKRACKP</sequence>
<dbReference type="EMBL" id="ML987208">
    <property type="protein sequence ID" value="KAF2242221.1"/>
    <property type="molecule type" value="Genomic_DNA"/>
</dbReference>
<evidence type="ECO:0000313" key="2">
    <source>
        <dbReference type="EMBL" id="KAF2242221.1"/>
    </source>
</evidence>
<reference evidence="2" key="1">
    <citation type="journal article" date="2020" name="Stud. Mycol.">
        <title>101 Dothideomycetes genomes: a test case for predicting lifestyles and emergence of pathogens.</title>
        <authorList>
            <person name="Haridas S."/>
            <person name="Albert R."/>
            <person name="Binder M."/>
            <person name="Bloem J."/>
            <person name="Labutti K."/>
            <person name="Salamov A."/>
            <person name="Andreopoulos B."/>
            <person name="Baker S."/>
            <person name="Barry K."/>
            <person name="Bills G."/>
            <person name="Bluhm B."/>
            <person name="Cannon C."/>
            <person name="Castanera R."/>
            <person name="Culley D."/>
            <person name="Daum C."/>
            <person name="Ezra D."/>
            <person name="Gonzalez J."/>
            <person name="Henrissat B."/>
            <person name="Kuo A."/>
            <person name="Liang C."/>
            <person name="Lipzen A."/>
            <person name="Lutzoni F."/>
            <person name="Magnuson J."/>
            <person name="Mondo S."/>
            <person name="Nolan M."/>
            <person name="Ohm R."/>
            <person name="Pangilinan J."/>
            <person name="Park H.-J."/>
            <person name="Ramirez L."/>
            <person name="Alfaro M."/>
            <person name="Sun H."/>
            <person name="Tritt A."/>
            <person name="Yoshinaga Y."/>
            <person name="Zwiers L.-H."/>
            <person name="Turgeon B."/>
            <person name="Goodwin S."/>
            <person name="Spatafora J."/>
            <person name="Crous P."/>
            <person name="Grigoriev I."/>
        </authorList>
    </citation>
    <scope>NUCLEOTIDE SEQUENCE</scope>
    <source>
        <strain evidence="2">CBS 122368</strain>
    </source>
</reference>
<organism evidence="2 3">
    <name type="scientific">Trematosphaeria pertusa</name>
    <dbReference type="NCBI Taxonomy" id="390896"/>
    <lineage>
        <taxon>Eukaryota</taxon>
        <taxon>Fungi</taxon>
        <taxon>Dikarya</taxon>
        <taxon>Ascomycota</taxon>
        <taxon>Pezizomycotina</taxon>
        <taxon>Dothideomycetes</taxon>
        <taxon>Pleosporomycetidae</taxon>
        <taxon>Pleosporales</taxon>
        <taxon>Massarineae</taxon>
        <taxon>Trematosphaeriaceae</taxon>
        <taxon>Trematosphaeria</taxon>
    </lineage>
</organism>
<gene>
    <name evidence="2" type="ORF">BU26DRAFT_524408</name>
</gene>
<evidence type="ECO:0000313" key="3">
    <source>
        <dbReference type="Proteomes" id="UP000800094"/>
    </source>
</evidence>
<feature type="compositionally biased region" description="Basic and acidic residues" evidence="1">
    <location>
        <begin position="76"/>
        <end position="93"/>
    </location>
</feature>
<feature type="compositionally biased region" description="Polar residues" evidence="1">
    <location>
        <begin position="106"/>
        <end position="115"/>
    </location>
</feature>
<dbReference type="AlphaFoldDB" id="A0A6A6HW09"/>
<keyword evidence="3" id="KW-1185">Reference proteome</keyword>
<dbReference type="RefSeq" id="XP_033677225.1">
    <property type="nucleotide sequence ID" value="XM_033830281.1"/>
</dbReference>
<feature type="compositionally biased region" description="Basic and acidic residues" evidence="1">
    <location>
        <begin position="26"/>
        <end position="36"/>
    </location>
</feature>
<proteinExistence type="predicted"/>
<dbReference type="OrthoDB" id="10665217at2759"/>
<feature type="region of interest" description="Disordered" evidence="1">
    <location>
        <begin position="1"/>
        <end position="137"/>
    </location>
</feature>
<dbReference type="Proteomes" id="UP000800094">
    <property type="component" value="Unassembled WGS sequence"/>
</dbReference>
<protein>
    <submittedName>
        <fullName evidence="2">Uncharacterized protein</fullName>
    </submittedName>
</protein>
<accession>A0A6A6HW09</accession>
<name>A0A6A6HW09_9PLEO</name>
<feature type="compositionally biased region" description="Low complexity" evidence="1">
    <location>
        <begin position="1"/>
        <end position="11"/>
    </location>
</feature>